<gene>
    <name evidence="2" type="ORF">CCAM_LOCUS45473</name>
</gene>
<keyword evidence="1" id="KW-1133">Transmembrane helix</keyword>
<dbReference type="AlphaFoldDB" id="A0A484NTZ1"/>
<name>A0A484NTZ1_9ASTE</name>
<keyword evidence="3" id="KW-1185">Reference proteome</keyword>
<protein>
    <submittedName>
        <fullName evidence="2">Uncharacterized protein</fullName>
    </submittedName>
</protein>
<evidence type="ECO:0000313" key="3">
    <source>
        <dbReference type="Proteomes" id="UP000595140"/>
    </source>
</evidence>
<evidence type="ECO:0000256" key="1">
    <source>
        <dbReference type="SAM" id="Phobius"/>
    </source>
</evidence>
<dbReference type="EMBL" id="OOIL02006905">
    <property type="protein sequence ID" value="VFR03698.1"/>
    <property type="molecule type" value="Genomic_DNA"/>
</dbReference>
<sequence>MKYSLFSLSRLLFNSLALQDFNFFAIFSAAFGLLPLKLIKFIANSYYCNPLTEGLNYVRAVRLFFFEYFECFIPISMAWNLDMKDMMKNTADRCFVGFQLWFK</sequence>
<organism evidence="2 3">
    <name type="scientific">Cuscuta campestris</name>
    <dbReference type="NCBI Taxonomy" id="132261"/>
    <lineage>
        <taxon>Eukaryota</taxon>
        <taxon>Viridiplantae</taxon>
        <taxon>Streptophyta</taxon>
        <taxon>Embryophyta</taxon>
        <taxon>Tracheophyta</taxon>
        <taxon>Spermatophyta</taxon>
        <taxon>Magnoliopsida</taxon>
        <taxon>eudicotyledons</taxon>
        <taxon>Gunneridae</taxon>
        <taxon>Pentapetalae</taxon>
        <taxon>asterids</taxon>
        <taxon>lamiids</taxon>
        <taxon>Solanales</taxon>
        <taxon>Convolvulaceae</taxon>
        <taxon>Cuscuteae</taxon>
        <taxon>Cuscuta</taxon>
        <taxon>Cuscuta subgen. Grammica</taxon>
        <taxon>Cuscuta sect. Cleistogrammica</taxon>
    </lineage>
</organism>
<reference evidence="2 3" key="1">
    <citation type="submission" date="2018-04" db="EMBL/GenBank/DDBJ databases">
        <authorList>
            <person name="Vogel A."/>
        </authorList>
    </citation>
    <scope>NUCLEOTIDE SEQUENCE [LARGE SCALE GENOMIC DNA]</scope>
</reference>
<keyword evidence="1" id="KW-0472">Membrane</keyword>
<accession>A0A484NTZ1</accession>
<dbReference type="Proteomes" id="UP000595140">
    <property type="component" value="Unassembled WGS sequence"/>
</dbReference>
<evidence type="ECO:0000313" key="2">
    <source>
        <dbReference type="EMBL" id="VFR03698.1"/>
    </source>
</evidence>
<feature type="transmembrane region" description="Helical" evidence="1">
    <location>
        <begin position="21"/>
        <end position="43"/>
    </location>
</feature>
<proteinExistence type="predicted"/>
<keyword evidence="1" id="KW-0812">Transmembrane</keyword>
<feature type="transmembrane region" description="Helical" evidence="1">
    <location>
        <begin position="63"/>
        <end position="81"/>
    </location>
</feature>